<organism evidence="5 6">
    <name type="scientific">Bianquea renquensis</name>
    <dbReference type="NCBI Taxonomy" id="2763661"/>
    <lineage>
        <taxon>Bacteria</taxon>
        <taxon>Bacillati</taxon>
        <taxon>Bacillota</taxon>
        <taxon>Clostridia</taxon>
        <taxon>Eubacteriales</taxon>
        <taxon>Bianqueaceae</taxon>
        <taxon>Bianquea</taxon>
    </lineage>
</organism>
<dbReference type="RefSeq" id="WP_177717287.1">
    <property type="nucleotide sequence ID" value="NZ_JACRSQ010000003.1"/>
</dbReference>
<dbReference type="InterPro" id="IPR044872">
    <property type="entry name" value="CcmK/CsoS1_BMC"/>
</dbReference>
<dbReference type="PANTHER" id="PTHR33941">
    <property type="entry name" value="PROPANEDIOL UTILIZATION PROTEIN PDUA"/>
    <property type="match status" value="1"/>
</dbReference>
<evidence type="ECO:0000313" key="5">
    <source>
        <dbReference type="EMBL" id="MBC8542630.1"/>
    </source>
</evidence>
<reference evidence="5" key="1">
    <citation type="submission" date="2020-08" db="EMBL/GenBank/DDBJ databases">
        <title>Genome public.</title>
        <authorList>
            <person name="Liu C."/>
            <person name="Sun Q."/>
        </authorList>
    </citation>
    <scope>NUCLEOTIDE SEQUENCE</scope>
    <source>
        <strain evidence="5">NSJ-32</strain>
    </source>
</reference>
<keyword evidence="2" id="KW-1283">Bacterial microcompartment</keyword>
<dbReference type="EMBL" id="JACRSQ010000003">
    <property type="protein sequence ID" value="MBC8542630.1"/>
    <property type="molecule type" value="Genomic_DNA"/>
</dbReference>
<evidence type="ECO:0000256" key="3">
    <source>
        <dbReference type="PROSITE-ProRule" id="PRU01278"/>
    </source>
</evidence>
<sequence>MEAVGMLEVFGLVCAMVAADAGCKAGNVTIEAMDKNKPANADALPVPLLVCIKFRGSVADVESAMEAAEAAAMAQTGVYSKYIIPRPDENTEDMLRISCLGKAAPPGEAPAKERF</sequence>
<feature type="domain" description="BMC" evidence="4">
    <location>
        <begin position="3"/>
        <end position="96"/>
    </location>
</feature>
<comment type="caution">
    <text evidence="5">The sequence shown here is derived from an EMBL/GenBank/DDBJ whole genome shotgun (WGS) entry which is preliminary data.</text>
</comment>
<dbReference type="InterPro" id="IPR000249">
    <property type="entry name" value="BMC_dom"/>
</dbReference>
<evidence type="ECO:0000256" key="2">
    <source>
        <dbReference type="ARBA" id="ARBA00024446"/>
    </source>
</evidence>
<dbReference type="InterPro" id="IPR050575">
    <property type="entry name" value="BMC_shell"/>
</dbReference>
<comment type="similarity">
    <text evidence="3">Belongs to the bacterial microcompartments protein family.</text>
</comment>
<dbReference type="InterPro" id="IPR037233">
    <property type="entry name" value="CcmK-like_sf"/>
</dbReference>
<dbReference type="Proteomes" id="UP000657006">
    <property type="component" value="Unassembled WGS sequence"/>
</dbReference>
<gene>
    <name evidence="5" type="ORF">H8730_03585</name>
</gene>
<dbReference type="Pfam" id="PF00936">
    <property type="entry name" value="BMC"/>
    <property type="match status" value="1"/>
</dbReference>
<protein>
    <submittedName>
        <fullName evidence="5">BMC domain-containing protein</fullName>
    </submittedName>
</protein>
<dbReference type="SUPFAM" id="SSF143414">
    <property type="entry name" value="CcmK-like"/>
    <property type="match status" value="1"/>
</dbReference>
<name>A0A926I0W1_9FIRM</name>
<accession>A0A926I0W1</accession>
<evidence type="ECO:0000256" key="1">
    <source>
        <dbReference type="ARBA" id="ARBA00024322"/>
    </source>
</evidence>
<dbReference type="GO" id="GO:0031469">
    <property type="term" value="C:bacterial microcompartment"/>
    <property type="evidence" value="ECO:0007669"/>
    <property type="project" value="UniProtKB-SubCell"/>
</dbReference>
<evidence type="ECO:0000313" key="6">
    <source>
        <dbReference type="Proteomes" id="UP000657006"/>
    </source>
</evidence>
<proteinExistence type="inferred from homology"/>
<dbReference type="Gene3D" id="3.30.70.1710">
    <property type="match status" value="1"/>
</dbReference>
<dbReference type="AlphaFoldDB" id="A0A926I0W1"/>
<dbReference type="PROSITE" id="PS51930">
    <property type="entry name" value="BMC_2"/>
    <property type="match status" value="1"/>
</dbReference>
<dbReference type="PANTHER" id="PTHR33941:SF11">
    <property type="entry name" value="BACTERIAL MICROCOMPARTMENT SHELL PROTEIN PDUJ"/>
    <property type="match status" value="1"/>
</dbReference>
<keyword evidence="6" id="KW-1185">Reference proteome</keyword>
<dbReference type="SMART" id="SM00877">
    <property type="entry name" value="BMC"/>
    <property type="match status" value="1"/>
</dbReference>
<dbReference type="CDD" id="cd06169">
    <property type="entry name" value="BMC"/>
    <property type="match status" value="1"/>
</dbReference>
<evidence type="ECO:0000259" key="4">
    <source>
        <dbReference type="PROSITE" id="PS51930"/>
    </source>
</evidence>
<comment type="subcellular location">
    <subcellularLocation>
        <location evidence="1">Bacterial microcompartment</location>
    </subcellularLocation>
</comment>